<dbReference type="Gene3D" id="3.90.1010.20">
    <property type="match status" value="2"/>
</dbReference>
<dbReference type="SMART" id="SM00900">
    <property type="entry name" value="FMN_bind"/>
    <property type="match status" value="2"/>
</dbReference>
<evidence type="ECO:0000313" key="3">
    <source>
        <dbReference type="EMBL" id="GAA2496472.1"/>
    </source>
</evidence>
<organism evidence="3 4">
    <name type="scientific">Streptomyces longisporus</name>
    <dbReference type="NCBI Taxonomy" id="1948"/>
    <lineage>
        <taxon>Bacteria</taxon>
        <taxon>Bacillati</taxon>
        <taxon>Actinomycetota</taxon>
        <taxon>Actinomycetes</taxon>
        <taxon>Kitasatosporales</taxon>
        <taxon>Streptomycetaceae</taxon>
        <taxon>Streptomyces</taxon>
    </lineage>
</organism>
<comment type="caution">
    <text evidence="3">The sequence shown here is derived from an EMBL/GenBank/DDBJ whole genome shotgun (WGS) entry which is preliminary data.</text>
</comment>
<gene>
    <name evidence="3" type="ORF">GCM10010276_41610</name>
</gene>
<protein>
    <recommendedName>
        <fullName evidence="2">FMN-binding domain-containing protein</fullName>
    </recommendedName>
</protein>
<dbReference type="EMBL" id="BAAASG010000009">
    <property type="protein sequence ID" value="GAA2496472.1"/>
    <property type="molecule type" value="Genomic_DNA"/>
</dbReference>
<keyword evidence="4" id="KW-1185">Reference proteome</keyword>
<dbReference type="Pfam" id="PF04205">
    <property type="entry name" value="FMN_bind"/>
    <property type="match status" value="2"/>
</dbReference>
<evidence type="ECO:0000313" key="4">
    <source>
        <dbReference type="Proteomes" id="UP001501777"/>
    </source>
</evidence>
<feature type="region of interest" description="Disordered" evidence="1">
    <location>
        <begin position="54"/>
        <end position="89"/>
    </location>
</feature>
<sequence length="158" mass="16137">MKMLQQPNHPQTTAAVPKLVAETLKAQSADIDTVSGATITSEAYKKSLQAAIDANGAHAKASASPSASPASAASRTLSGPTVNTEKGPVQVQVTFSGEKITAVKMLQQPNHPQTTAAVPKLIAETLKAQSANIDTVSGATITSDGYKESLQAAIDAKG</sequence>
<accession>A0ABP5ZF08</accession>
<feature type="domain" description="FMN-binding" evidence="2">
    <location>
        <begin position="84"/>
        <end position="157"/>
    </location>
</feature>
<proteinExistence type="predicted"/>
<dbReference type="Proteomes" id="UP001501777">
    <property type="component" value="Unassembled WGS sequence"/>
</dbReference>
<feature type="domain" description="FMN-binding" evidence="2">
    <location>
        <begin position="1"/>
        <end position="55"/>
    </location>
</feature>
<evidence type="ECO:0000259" key="2">
    <source>
        <dbReference type="SMART" id="SM00900"/>
    </source>
</evidence>
<reference evidence="4" key="1">
    <citation type="journal article" date="2019" name="Int. J. Syst. Evol. Microbiol.">
        <title>The Global Catalogue of Microorganisms (GCM) 10K type strain sequencing project: providing services to taxonomists for standard genome sequencing and annotation.</title>
        <authorList>
            <consortium name="The Broad Institute Genomics Platform"/>
            <consortium name="The Broad Institute Genome Sequencing Center for Infectious Disease"/>
            <person name="Wu L."/>
            <person name="Ma J."/>
        </authorList>
    </citation>
    <scope>NUCLEOTIDE SEQUENCE [LARGE SCALE GENOMIC DNA]</scope>
    <source>
        <strain evidence="4">JCM 4395</strain>
    </source>
</reference>
<feature type="compositionally biased region" description="Polar residues" evidence="1">
    <location>
        <begin position="75"/>
        <end position="84"/>
    </location>
</feature>
<evidence type="ECO:0000256" key="1">
    <source>
        <dbReference type="SAM" id="MobiDB-lite"/>
    </source>
</evidence>
<feature type="compositionally biased region" description="Low complexity" evidence="1">
    <location>
        <begin position="61"/>
        <end position="74"/>
    </location>
</feature>
<name>A0ABP5ZF08_STRLO</name>
<dbReference type="InterPro" id="IPR007329">
    <property type="entry name" value="FMN-bd"/>
</dbReference>